<dbReference type="EMBL" id="BMWS01000009">
    <property type="protein sequence ID" value="GGX15638.1"/>
    <property type="molecule type" value="Genomic_DNA"/>
</dbReference>
<dbReference type="Proteomes" id="UP000601108">
    <property type="component" value="Unassembled WGS sequence"/>
</dbReference>
<dbReference type="SUPFAM" id="SSF51182">
    <property type="entry name" value="RmlC-like cupins"/>
    <property type="match status" value="1"/>
</dbReference>
<dbReference type="InterPro" id="IPR011051">
    <property type="entry name" value="RmlC_Cupin_sf"/>
</dbReference>
<protein>
    <submittedName>
        <fullName evidence="1">Cupin</fullName>
    </submittedName>
</protein>
<organism evidence="1 2">
    <name type="scientific">Aquimarina muelleri</name>
    <dbReference type="NCBI Taxonomy" id="279356"/>
    <lineage>
        <taxon>Bacteria</taxon>
        <taxon>Pseudomonadati</taxon>
        <taxon>Bacteroidota</taxon>
        <taxon>Flavobacteriia</taxon>
        <taxon>Flavobacteriales</taxon>
        <taxon>Flavobacteriaceae</taxon>
        <taxon>Aquimarina</taxon>
    </lineage>
</organism>
<keyword evidence="2" id="KW-1185">Reference proteome</keyword>
<name>A0A918N3N8_9FLAO</name>
<dbReference type="AlphaFoldDB" id="A0A918N3N8"/>
<sequence length="112" mass="12601">MQVTSLLKDLNYGDKNPVITKLIENDATKEIRIVFKKGQEMKEHKTKFPITVEVFEGEIGFGAKNITYVLKKGDIISLDPNISHNLIASENSIVRLSLSKNDSVERVLKVNT</sequence>
<evidence type="ECO:0000313" key="2">
    <source>
        <dbReference type="Proteomes" id="UP000601108"/>
    </source>
</evidence>
<dbReference type="RefSeq" id="WP_027413209.1">
    <property type="nucleotide sequence ID" value="NZ_BMWS01000009.1"/>
</dbReference>
<accession>A0A918N3N8</accession>
<evidence type="ECO:0000313" key="1">
    <source>
        <dbReference type="EMBL" id="GGX15638.1"/>
    </source>
</evidence>
<dbReference type="InterPro" id="IPR014710">
    <property type="entry name" value="RmlC-like_jellyroll"/>
</dbReference>
<dbReference type="PANTHER" id="PTHR37694">
    <property type="entry name" value="SLR8022 PROTEIN"/>
    <property type="match status" value="1"/>
</dbReference>
<reference evidence="1 2" key="1">
    <citation type="journal article" date="2014" name="Int. J. Syst. Evol. Microbiol.">
        <title>Complete genome sequence of Corynebacterium casei LMG S-19264T (=DSM 44701T), isolated from a smear-ripened cheese.</title>
        <authorList>
            <consortium name="US DOE Joint Genome Institute (JGI-PGF)"/>
            <person name="Walter F."/>
            <person name="Albersmeier A."/>
            <person name="Kalinowski J."/>
            <person name="Ruckert C."/>
        </authorList>
    </citation>
    <scope>NUCLEOTIDE SEQUENCE [LARGE SCALE GENOMIC DNA]</scope>
    <source>
        <strain evidence="1 2">KCTC 12285</strain>
    </source>
</reference>
<dbReference type="PANTHER" id="PTHR37694:SF1">
    <property type="entry name" value="SLR8022 PROTEIN"/>
    <property type="match status" value="1"/>
</dbReference>
<dbReference type="Gene3D" id="2.60.120.10">
    <property type="entry name" value="Jelly Rolls"/>
    <property type="match status" value="1"/>
</dbReference>
<dbReference type="CDD" id="cd02230">
    <property type="entry name" value="cupin_HP0902-like"/>
    <property type="match status" value="1"/>
</dbReference>
<proteinExistence type="predicted"/>
<gene>
    <name evidence="1" type="ORF">GCM10007384_16470</name>
</gene>
<comment type="caution">
    <text evidence="1">The sequence shown here is derived from an EMBL/GenBank/DDBJ whole genome shotgun (WGS) entry which is preliminary data.</text>
</comment>